<evidence type="ECO:0000256" key="2">
    <source>
        <dbReference type="ARBA" id="ARBA00023270"/>
    </source>
</evidence>
<evidence type="ECO:0008006" key="5">
    <source>
        <dbReference type="Google" id="ProtNLM"/>
    </source>
</evidence>
<dbReference type="Proteomes" id="UP000606889">
    <property type="component" value="Unassembled WGS sequence"/>
</dbReference>
<protein>
    <recommendedName>
        <fullName evidence="5">Deoxyribose-phosphate aldolase</fullName>
    </recommendedName>
</protein>
<sequence>MFDWSKVKDPVIAKRLQDEGRAFVARCHFGTQGVAKTKQDVLDTLQRLLDSGFMTLAFDIEANYARMVQEVTGGKVPLHAAVSYPMGRMTLKQKLYGLQSMLDLGIGDTCVCIDWQAIFSGRYRDVEKEAAAINKEFDGKFLKNAFVIPATLMSDLEIVEVCKALDNAGVYSIKVNPGTKLGVSYEEVELINRNFPHRFDIHPSGNIRTLEAVEKYLELGCKIIHTASSLEIVEAYLNRQFALYTGGVQS</sequence>
<dbReference type="PANTHER" id="PTHR10889:SF1">
    <property type="entry name" value="DEOXYRIBOSE-PHOSPHATE ALDOLASE"/>
    <property type="match status" value="1"/>
</dbReference>
<accession>A0ABR7EFJ4</accession>
<dbReference type="EMBL" id="JACOON010000004">
    <property type="protein sequence ID" value="MBC5648542.1"/>
    <property type="molecule type" value="Genomic_DNA"/>
</dbReference>
<evidence type="ECO:0000313" key="3">
    <source>
        <dbReference type="EMBL" id="MBC5648542.1"/>
    </source>
</evidence>
<dbReference type="InterPro" id="IPR013785">
    <property type="entry name" value="Aldolase_TIM"/>
</dbReference>
<dbReference type="Gene3D" id="3.20.20.70">
    <property type="entry name" value="Aldolase class I"/>
    <property type="match status" value="1"/>
</dbReference>
<dbReference type="InterPro" id="IPR002915">
    <property type="entry name" value="DeoC/FbaB/LacD_aldolase"/>
</dbReference>
<dbReference type="PANTHER" id="PTHR10889">
    <property type="entry name" value="DEOXYRIBOSE-PHOSPHATE ALDOLASE"/>
    <property type="match status" value="1"/>
</dbReference>
<reference evidence="3 4" key="1">
    <citation type="submission" date="2020-08" db="EMBL/GenBank/DDBJ databases">
        <title>Genome public.</title>
        <authorList>
            <person name="Liu C."/>
            <person name="Sun Q."/>
        </authorList>
    </citation>
    <scope>NUCLEOTIDE SEQUENCE [LARGE SCALE GENOMIC DNA]</scope>
    <source>
        <strain evidence="3 4">NSJ-35</strain>
    </source>
</reference>
<dbReference type="SMART" id="SM01133">
    <property type="entry name" value="DeoC"/>
    <property type="match status" value="1"/>
</dbReference>
<dbReference type="RefSeq" id="WP_186858041.1">
    <property type="nucleotide sequence ID" value="NZ_JACOON010000004.1"/>
</dbReference>
<dbReference type="InterPro" id="IPR011343">
    <property type="entry name" value="DeoC"/>
</dbReference>
<keyword evidence="2" id="KW-0704">Schiff base</keyword>
<dbReference type="SUPFAM" id="SSF51569">
    <property type="entry name" value="Aldolase"/>
    <property type="match status" value="1"/>
</dbReference>
<evidence type="ECO:0000256" key="1">
    <source>
        <dbReference type="ARBA" id="ARBA00022490"/>
    </source>
</evidence>
<keyword evidence="1" id="KW-0963">Cytoplasm</keyword>
<keyword evidence="4" id="KW-1185">Reference proteome</keyword>
<name>A0ABR7EFJ4_9FIRM</name>
<gene>
    <name evidence="3" type="ORF">H8S18_09355</name>
</gene>
<dbReference type="CDD" id="cd00945">
    <property type="entry name" value="Aldolase_Class_I"/>
    <property type="match status" value="1"/>
</dbReference>
<organism evidence="3 4">
    <name type="scientific">Christensenella tenuis</name>
    <dbReference type="NCBI Taxonomy" id="2763033"/>
    <lineage>
        <taxon>Bacteria</taxon>
        <taxon>Bacillati</taxon>
        <taxon>Bacillota</taxon>
        <taxon>Clostridia</taxon>
        <taxon>Christensenellales</taxon>
        <taxon>Christensenellaceae</taxon>
        <taxon>Christensenella</taxon>
    </lineage>
</organism>
<evidence type="ECO:0000313" key="4">
    <source>
        <dbReference type="Proteomes" id="UP000606889"/>
    </source>
</evidence>
<proteinExistence type="predicted"/>
<comment type="caution">
    <text evidence="3">The sequence shown here is derived from an EMBL/GenBank/DDBJ whole genome shotgun (WGS) entry which is preliminary data.</text>
</comment>